<protein>
    <submittedName>
        <fullName evidence="3">Alpha/beta fold hydrolase</fullName>
    </submittedName>
</protein>
<dbReference type="Pfam" id="PF00561">
    <property type="entry name" value="Abhydrolase_1"/>
    <property type="match status" value="1"/>
</dbReference>
<sequence length="292" mass="33264">MPPVHSKVSANGIDVHYVREGSGLPLVFLHGWPEFWRTWRRNLTPLSESYDVVAPDLRGFGATEKPDLPAEEGYTVADHVADLRALTTALDLDEFGLVSHDLGALVAQQFAREYPESVTGLFFFDCPYPGIGDRWLRADRLGEIWYQSFNQQPWAADLVGASRETCETYIGHFLSHWAGDPDAFDREDRDAWIDNFMREGNLQGGFNWYVAADDARKRLMREGAPSLPTIDIPTRVLWGELDPVLRVEWADRLDEYFSDCEFDSLPDAGHFAHYERPERANEEIDAFFSSVT</sequence>
<dbReference type="InterPro" id="IPR000073">
    <property type="entry name" value="AB_hydrolase_1"/>
</dbReference>
<dbReference type="InterPro" id="IPR000639">
    <property type="entry name" value="Epox_hydrolase-like"/>
</dbReference>
<dbReference type="PANTHER" id="PTHR43329">
    <property type="entry name" value="EPOXIDE HYDROLASE"/>
    <property type="match status" value="1"/>
</dbReference>
<comment type="caution">
    <text evidence="3">The sequence shown here is derived from an EMBL/GenBank/DDBJ whole genome shotgun (WGS) entry which is preliminary data.</text>
</comment>
<evidence type="ECO:0000313" key="3">
    <source>
        <dbReference type="EMBL" id="MFC5973571.1"/>
    </source>
</evidence>
<keyword evidence="1 3" id="KW-0378">Hydrolase</keyword>
<keyword evidence="4" id="KW-1185">Reference proteome</keyword>
<proteinExistence type="predicted"/>
<dbReference type="RefSeq" id="WP_247420586.1">
    <property type="nucleotide sequence ID" value="NZ_JALLGW010000003.1"/>
</dbReference>
<organism evidence="3 4">
    <name type="scientific">Halomarina salina</name>
    <dbReference type="NCBI Taxonomy" id="1872699"/>
    <lineage>
        <taxon>Archaea</taxon>
        <taxon>Methanobacteriati</taxon>
        <taxon>Methanobacteriota</taxon>
        <taxon>Stenosarchaea group</taxon>
        <taxon>Halobacteria</taxon>
        <taxon>Halobacteriales</taxon>
        <taxon>Natronomonadaceae</taxon>
        <taxon>Halomarina</taxon>
    </lineage>
</organism>
<dbReference type="AlphaFoldDB" id="A0ABD5RSL1"/>
<gene>
    <name evidence="3" type="ORF">ACFPYI_19760</name>
</gene>
<reference evidence="3 4" key="1">
    <citation type="journal article" date="2019" name="Int. J. Syst. Evol. Microbiol.">
        <title>The Global Catalogue of Microorganisms (GCM) 10K type strain sequencing project: providing services to taxonomists for standard genome sequencing and annotation.</title>
        <authorList>
            <consortium name="The Broad Institute Genomics Platform"/>
            <consortium name="The Broad Institute Genome Sequencing Center for Infectious Disease"/>
            <person name="Wu L."/>
            <person name="Ma J."/>
        </authorList>
    </citation>
    <scope>NUCLEOTIDE SEQUENCE [LARGE SCALE GENOMIC DNA]</scope>
    <source>
        <strain evidence="3 4">CGMCC 1.12543</strain>
    </source>
</reference>
<evidence type="ECO:0000259" key="2">
    <source>
        <dbReference type="Pfam" id="PF00561"/>
    </source>
</evidence>
<dbReference type="SUPFAM" id="SSF53474">
    <property type="entry name" value="alpha/beta-Hydrolases"/>
    <property type="match status" value="1"/>
</dbReference>
<dbReference type="Gene3D" id="3.40.50.1820">
    <property type="entry name" value="alpha/beta hydrolase"/>
    <property type="match status" value="1"/>
</dbReference>
<name>A0ABD5RSL1_9EURY</name>
<dbReference type="PRINTS" id="PR00111">
    <property type="entry name" value="ABHYDROLASE"/>
</dbReference>
<evidence type="ECO:0000256" key="1">
    <source>
        <dbReference type="ARBA" id="ARBA00022801"/>
    </source>
</evidence>
<dbReference type="GO" id="GO:0016787">
    <property type="term" value="F:hydrolase activity"/>
    <property type="evidence" value="ECO:0007669"/>
    <property type="project" value="UniProtKB-KW"/>
</dbReference>
<accession>A0ABD5RSL1</accession>
<dbReference type="Proteomes" id="UP001596099">
    <property type="component" value="Unassembled WGS sequence"/>
</dbReference>
<dbReference type="InterPro" id="IPR029058">
    <property type="entry name" value="AB_hydrolase_fold"/>
</dbReference>
<dbReference type="EMBL" id="JBHSQH010000002">
    <property type="protein sequence ID" value="MFC5973571.1"/>
    <property type="molecule type" value="Genomic_DNA"/>
</dbReference>
<evidence type="ECO:0000313" key="4">
    <source>
        <dbReference type="Proteomes" id="UP001596099"/>
    </source>
</evidence>
<feature type="domain" description="AB hydrolase-1" evidence="2">
    <location>
        <begin position="25"/>
        <end position="277"/>
    </location>
</feature>
<dbReference type="PRINTS" id="PR00412">
    <property type="entry name" value="EPOXHYDRLASE"/>
</dbReference>